<evidence type="ECO:0000256" key="1">
    <source>
        <dbReference type="ARBA" id="ARBA00004651"/>
    </source>
</evidence>
<keyword evidence="9" id="KW-1185">Reference proteome</keyword>
<feature type="transmembrane region" description="Helical" evidence="6">
    <location>
        <begin position="357"/>
        <end position="379"/>
    </location>
</feature>
<dbReference type="SUPFAM" id="SSF103473">
    <property type="entry name" value="MFS general substrate transporter"/>
    <property type="match status" value="1"/>
</dbReference>
<dbReference type="Proteomes" id="UP001139502">
    <property type="component" value="Unassembled WGS sequence"/>
</dbReference>
<dbReference type="EMBL" id="JANAFB010000004">
    <property type="protein sequence ID" value="MCP3425020.1"/>
    <property type="molecule type" value="Genomic_DNA"/>
</dbReference>
<protein>
    <submittedName>
        <fullName evidence="8">MFS transporter</fullName>
    </submittedName>
</protein>
<accession>A0A9X2KHL0</accession>
<feature type="transmembrane region" description="Helical" evidence="6">
    <location>
        <begin position="97"/>
        <end position="121"/>
    </location>
</feature>
<evidence type="ECO:0000256" key="3">
    <source>
        <dbReference type="ARBA" id="ARBA00022692"/>
    </source>
</evidence>
<feature type="transmembrane region" description="Helical" evidence="6">
    <location>
        <begin position="288"/>
        <end position="308"/>
    </location>
</feature>
<dbReference type="PROSITE" id="PS50850">
    <property type="entry name" value="MFS"/>
    <property type="match status" value="1"/>
</dbReference>
<dbReference type="InterPro" id="IPR050189">
    <property type="entry name" value="MFS_Efflux_Transporters"/>
</dbReference>
<evidence type="ECO:0000259" key="7">
    <source>
        <dbReference type="PROSITE" id="PS50850"/>
    </source>
</evidence>
<name>A0A9X2KHL0_9MICC</name>
<dbReference type="RefSeq" id="WP_254165005.1">
    <property type="nucleotide sequence ID" value="NZ_JANAFB010000004.1"/>
</dbReference>
<gene>
    <name evidence="8" type="ORF">NBM05_02975</name>
</gene>
<feature type="transmembrane region" description="Helical" evidence="6">
    <location>
        <begin position="70"/>
        <end position="90"/>
    </location>
</feature>
<evidence type="ECO:0000313" key="8">
    <source>
        <dbReference type="EMBL" id="MCP3425020.1"/>
    </source>
</evidence>
<dbReference type="InterPro" id="IPR020846">
    <property type="entry name" value="MFS_dom"/>
</dbReference>
<keyword evidence="2" id="KW-1003">Cell membrane</keyword>
<feature type="domain" description="Major facilitator superfamily (MFS) profile" evidence="7">
    <location>
        <begin position="31"/>
        <end position="408"/>
    </location>
</feature>
<feature type="transmembrane region" description="Helical" evidence="6">
    <location>
        <begin position="133"/>
        <end position="150"/>
    </location>
</feature>
<keyword evidence="3 6" id="KW-0812">Transmembrane</keyword>
<comment type="subcellular location">
    <subcellularLocation>
        <location evidence="1">Cell membrane</location>
        <topology evidence="1">Multi-pass membrane protein</topology>
    </subcellularLocation>
</comment>
<reference evidence="8" key="1">
    <citation type="submission" date="2022-06" db="EMBL/GenBank/DDBJ databases">
        <title>Rothia sp. isolated from sandalwood seedling.</title>
        <authorList>
            <person name="Tuikhar N."/>
            <person name="Kirdat K."/>
            <person name="Thorat V."/>
            <person name="Swetha P."/>
            <person name="Padma S."/>
            <person name="Sundararaj R."/>
            <person name="Yadav A."/>
        </authorList>
    </citation>
    <scope>NUCLEOTIDE SEQUENCE</scope>
    <source>
        <strain evidence="8">AR01</strain>
    </source>
</reference>
<dbReference type="PANTHER" id="PTHR43124">
    <property type="entry name" value="PURINE EFFLUX PUMP PBUE"/>
    <property type="match status" value="1"/>
</dbReference>
<dbReference type="GO" id="GO:0005886">
    <property type="term" value="C:plasma membrane"/>
    <property type="evidence" value="ECO:0007669"/>
    <property type="project" value="UniProtKB-SubCell"/>
</dbReference>
<feature type="transmembrane region" description="Helical" evidence="6">
    <location>
        <begin position="228"/>
        <end position="250"/>
    </location>
</feature>
<dbReference type="InterPro" id="IPR011701">
    <property type="entry name" value="MFS"/>
</dbReference>
<dbReference type="GO" id="GO:0022857">
    <property type="term" value="F:transmembrane transporter activity"/>
    <property type="evidence" value="ECO:0007669"/>
    <property type="project" value="InterPro"/>
</dbReference>
<feature type="transmembrane region" description="Helical" evidence="6">
    <location>
        <begin position="314"/>
        <end position="336"/>
    </location>
</feature>
<evidence type="ECO:0000256" key="4">
    <source>
        <dbReference type="ARBA" id="ARBA00022989"/>
    </source>
</evidence>
<feature type="transmembrane region" description="Helical" evidence="6">
    <location>
        <begin position="157"/>
        <end position="177"/>
    </location>
</feature>
<evidence type="ECO:0000256" key="6">
    <source>
        <dbReference type="SAM" id="Phobius"/>
    </source>
</evidence>
<sequence>MTLNSPITEEMTRQIPAVSRNQRRGASLAVAILALALGSFAIGITEFSMMGLLQEAVADLGIDLSQGGNLVSAYALGAVVGGPLLSVVTARIERRTLVISLLGLFVLGHALSLLAPTYGLLLAGRFLSGLPHGAYLAGASLLAAGLVGPAKRARAASWVMVGLSIANVVGVPVVTWLGQNFGWRWMLGVALGAAVVTGVMIRAVIPAQPVGASVSMRNELSALRSPRLWLAILLAIVGFSGMFALYAYIAPVLTETAGLAPSMLPFALAIYGVGMVVGNMLGGRLADISVLGTVAGAMAVLMVSLLLFSMTADVLPLALLFMTLVGISGQSLAPALQMHLIDCAPHAPQISSALTHSAFNLANAFGAWFGGAVIGVGWGLGAPSLLGGLAALLGTGMAVAMLVAQRSRAAARG</sequence>
<feature type="transmembrane region" description="Helical" evidence="6">
    <location>
        <begin position="183"/>
        <end position="207"/>
    </location>
</feature>
<evidence type="ECO:0000313" key="9">
    <source>
        <dbReference type="Proteomes" id="UP001139502"/>
    </source>
</evidence>
<dbReference type="AlphaFoldDB" id="A0A9X2KHL0"/>
<dbReference type="PANTHER" id="PTHR43124:SF3">
    <property type="entry name" value="CHLORAMPHENICOL EFFLUX PUMP RV0191"/>
    <property type="match status" value="1"/>
</dbReference>
<comment type="caution">
    <text evidence="8">The sequence shown here is derived from an EMBL/GenBank/DDBJ whole genome shotgun (WGS) entry which is preliminary data.</text>
</comment>
<proteinExistence type="predicted"/>
<feature type="transmembrane region" description="Helical" evidence="6">
    <location>
        <begin position="28"/>
        <end position="50"/>
    </location>
</feature>
<organism evidence="8 9">
    <name type="scientific">Rothia santali</name>
    <dbReference type="NCBI Taxonomy" id="2949643"/>
    <lineage>
        <taxon>Bacteria</taxon>
        <taxon>Bacillati</taxon>
        <taxon>Actinomycetota</taxon>
        <taxon>Actinomycetes</taxon>
        <taxon>Micrococcales</taxon>
        <taxon>Micrococcaceae</taxon>
        <taxon>Rothia</taxon>
    </lineage>
</organism>
<dbReference type="CDD" id="cd17324">
    <property type="entry name" value="MFS_NepI_like"/>
    <property type="match status" value="1"/>
</dbReference>
<keyword evidence="5 6" id="KW-0472">Membrane</keyword>
<dbReference type="InterPro" id="IPR036259">
    <property type="entry name" value="MFS_trans_sf"/>
</dbReference>
<feature type="transmembrane region" description="Helical" evidence="6">
    <location>
        <begin position="262"/>
        <end position="281"/>
    </location>
</feature>
<keyword evidence="4 6" id="KW-1133">Transmembrane helix</keyword>
<dbReference type="Pfam" id="PF07690">
    <property type="entry name" value="MFS_1"/>
    <property type="match status" value="1"/>
</dbReference>
<evidence type="ECO:0000256" key="2">
    <source>
        <dbReference type="ARBA" id="ARBA00022475"/>
    </source>
</evidence>
<evidence type="ECO:0000256" key="5">
    <source>
        <dbReference type="ARBA" id="ARBA00023136"/>
    </source>
</evidence>
<feature type="transmembrane region" description="Helical" evidence="6">
    <location>
        <begin position="385"/>
        <end position="404"/>
    </location>
</feature>
<dbReference type="Gene3D" id="1.20.1250.20">
    <property type="entry name" value="MFS general substrate transporter like domains"/>
    <property type="match status" value="2"/>
</dbReference>